<protein>
    <submittedName>
        <fullName evidence="3">GNAT family N-acetyltransferase</fullName>
    </submittedName>
</protein>
<keyword evidence="1 3" id="KW-0808">Transferase</keyword>
<dbReference type="SUPFAM" id="SSF55729">
    <property type="entry name" value="Acyl-CoA N-acyltransferases (Nat)"/>
    <property type="match status" value="1"/>
</dbReference>
<dbReference type="OrthoDB" id="5419426at2"/>
<dbReference type="EMBL" id="CP044016">
    <property type="protein sequence ID" value="QES87325.1"/>
    <property type="molecule type" value="Genomic_DNA"/>
</dbReference>
<dbReference type="Pfam" id="PF00583">
    <property type="entry name" value="Acetyltransf_1"/>
    <property type="match status" value="1"/>
</dbReference>
<feature type="domain" description="N-acetyltransferase" evidence="2">
    <location>
        <begin position="26"/>
        <end position="166"/>
    </location>
</feature>
<dbReference type="Proteomes" id="UP000292424">
    <property type="component" value="Chromosome"/>
</dbReference>
<name>A0A5P2FVZ4_9BACT</name>
<evidence type="ECO:0000313" key="3">
    <source>
        <dbReference type="EMBL" id="QES87325.1"/>
    </source>
</evidence>
<evidence type="ECO:0000256" key="1">
    <source>
        <dbReference type="ARBA" id="ARBA00022679"/>
    </source>
</evidence>
<accession>A0A5P2FVZ4</accession>
<dbReference type="AlphaFoldDB" id="A0A5P2FVZ4"/>
<sequence length="173" mass="20072">MNNNSTDLSKNIIVRTELKPGDASFIIYKQALLYNTEYNFGLDFENYVMKGVSEFLKNYNPDKDRVWICECDGQMIGSLVLVHKENNVAQLRYFFIDAQFRGHGLGKKLMGLFMDYYHSQKFSSAFLWTMDGLDSAIALYKKFGFCLTQEIRSKTFGKEVLEKRLDLNTSKFS</sequence>
<dbReference type="InterPro" id="IPR050769">
    <property type="entry name" value="NAT_camello-type"/>
</dbReference>
<reference evidence="3 4" key="1">
    <citation type="submission" date="2019-09" db="EMBL/GenBank/DDBJ databases">
        <title>Complete genome sequence of Arachidicoccus sp. B3-10 isolated from apple orchard soil.</title>
        <authorList>
            <person name="Kim H.S."/>
            <person name="Han K.-I."/>
            <person name="Suh M.K."/>
            <person name="Lee K.C."/>
            <person name="Eom M.K."/>
            <person name="Kim J.-S."/>
            <person name="Kang S.W."/>
            <person name="Sin Y."/>
            <person name="Lee J.-S."/>
        </authorList>
    </citation>
    <scope>NUCLEOTIDE SEQUENCE [LARGE SCALE GENOMIC DNA]</scope>
    <source>
        <strain evidence="3 4">B3-10</strain>
    </source>
</reference>
<dbReference type="RefSeq" id="WP_131328203.1">
    <property type="nucleotide sequence ID" value="NZ_CP044016.1"/>
</dbReference>
<evidence type="ECO:0000259" key="2">
    <source>
        <dbReference type="PROSITE" id="PS51186"/>
    </source>
</evidence>
<dbReference type="KEGG" id="arac:E0W69_001160"/>
<gene>
    <name evidence="3" type="ORF">E0W69_001160</name>
</gene>
<dbReference type="PANTHER" id="PTHR13947">
    <property type="entry name" value="GNAT FAMILY N-ACETYLTRANSFERASE"/>
    <property type="match status" value="1"/>
</dbReference>
<dbReference type="PROSITE" id="PS51186">
    <property type="entry name" value="GNAT"/>
    <property type="match status" value="1"/>
</dbReference>
<proteinExistence type="predicted"/>
<dbReference type="CDD" id="cd04301">
    <property type="entry name" value="NAT_SF"/>
    <property type="match status" value="1"/>
</dbReference>
<keyword evidence="4" id="KW-1185">Reference proteome</keyword>
<evidence type="ECO:0000313" key="4">
    <source>
        <dbReference type="Proteomes" id="UP000292424"/>
    </source>
</evidence>
<dbReference type="Gene3D" id="3.40.630.30">
    <property type="match status" value="1"/>
</dbReference>
<dbReference type="GO" id="GO:0008080">
    <property type="term" value="F:N-acetyltransferase activity"/>
    <property type="evidence" value="ECO:0007669"/>
    <property type="project" value="InterPro"/>
</dbReference>
<dbReference type="InterPro" id="IPR000182">
    <property type="entry name" value="GNAT_dom"/>
</dbReference>
<dbReference type="PANTHER" id="PTHR13947:SF37">
    <property type="entry name" value="LD18367P"/>
    <property type="match status" value="1"/>
</dbReference>
<organism evidence="3 4">
    <name type="scientific">Rhizosphaericola mali</name>
    <dbReference type="NCBI Taxonomy" id="2545455"/>
    <lineage>
        <taxon>Bacteria</taxon>
        <taxon>Pseudomonadati</taxon>
        <taxon>Bacteroidota</taxon>
        <taxon>Chitinophagia</taxon>
        <taxon>Chitinophagales</taxon>
        <taxon>Chitinophagaceae</taxon>
        <taxon>Rhizosphaericola</taxon>
    </lineage>
</organism>
<dbReference type="InterPro" id="IPR016181">
    <property type="entry name" value="Acyl_CoA_acyltransferase"/>
</dbReference>